<feature type="chain" id="PRO_5018298154" evidence="1">
    <location>
        <begin position="22"/>
        <end position="174"/>
    </location>
</feature>
<gene>
    <name evidence="2" type="ORF">GMOD_00006824</name>
</gene>
<dbReference type="AlphaFoldDB" id="A0A3M7MB40"/>
<dbReference type="OrthoDB" id="5317242at2759"/>
<organism evidence="2 3">
    <name type="scientific">Pyrenophora seminiperda CCB06</name>
    <dbReference type="NCBI Taxonomy" id="1302712"/>
    <lineage>
        <taxon>Eukaryota</taxon>
        <taxon>Fungi</taxon>
        <taxon>Dikarya</taxon>
        <taxon>Ascomycota</taxon>
        <taxon>Pezizomycotina</taxon>
        <taxon>Dothideomycetes</taxon>
        <taxon>Pleosporomycetidae</taxon>
        <taxon>Pleosporales</taxon>
        <taxon>Pleosporineae</taxon>
        <taxon>Pleosporaceae</taxon>
        <taxon>Pyrenophora</taxon>
    </lineage>
</organism>
<sequence>MYFSSSLSLATIASIASLALALPTNPTNFLLVTTSQQEISQNSSELKAVSATSLFDPFHQPALLLRLTGPGYGSLPNFTLTDGTLSTVAAGPFGNGMYQYNSTLVTAGSELQFLASVQPKGNVGLDAGYLLTVDGEREGWTICEGELDQEVLSWRGDATDCAKTYVHAVLEAPY</sequence>
<feature type="signal peptide" evidence="1">
    <location>
        <begin position="1"/>
        <end position="21"/>
    </location>
</feature>
<reference evidence="2 3" key="1">
    <citation type="journal article" date="2014" name="PLoS ONE">
        <title>De novo Genome Assembly of the Fungal Plant Pathogen Pyrenophora semeniperda.</title>
        <authorList>
            <person name="Soliai M.M."/>
            <person name="Meyer S.E."/>
            <person name="Udall J.A."/>
            <person name="Elzinga D.E."/>
            <person name="Hermansen R.A."/>
            <person name="Bodily P.M."/>
            <person name="Hart A.A."/>
            <person name="Coleman C.E."/>
        </authorList>
    </citation>
    <scope>NUCLEOTIDE SEQUENCE [LARGE SCALE GENOMIC DNA]</scope>
    <source>
        <strain evidence="2 3">CCB06</strain>
        <tissue evidence="2">Mycelium</tissue>
    </source>
</reference>
<accession>A0A3M7MB40</accession>
<name>A0A3M7MB40_9PLEO</name>
<proteinExistence type="predicted"/>
<evidence type="ECO:0000313" key="2">
    <source>
        <dbReference type="EMBL" id="RMZ71682.1"/>
    </source>
</evidence>
<dbReference type="EMBL" id="KE747827">
    <property type="protein sequence ID" value="RMZ71682.1"/>
    <property type="molecule type" value="Genomic_DNA"/>
</dbReference>
<evidence type="ECO:0000256" key="1">
    <source>
        <dbReference type="SAM" id="SignalP"/>
    </source>
</evidence>
<keyword evidence="3" id="KW-1185">Reference proteome</keyword>
<keyword evidence="1" id="KW-0732">Signal</keyword>
<evidence type="ECO:0000313" key="3">
    <source>
        <dbReference type="Proteomes" id="UP000265663"/>
    </source>
</evidence>
<dbReference type="Proteomes" id="UP000265663">
    <property type="component" value="Unassembled WGS sequence"/>
</dbReference>
<protein>
    <submittedName>
        <fullName evidence="2">Pullulan synthetase</fullName>
    </submittedName>
</protein>